<evidence type="ECO:0000313" key="2">
    <source>
        <dbReference type="EMBL" id="GAJ22393.1"/>
    </source>
</evidence>
<gene>
    <name evidence="2" type="ORF">S12H4_62899</name>
</gene>
<dbReference type="AlphaFoldDB" id="X1UY07"/>
<feature type="non-terminal residue" evidence="2">
    <location>
        <position position="37"/>
    </location>
</feature>
<proteinExistence type="predicted"/>
<reference evidence="2" key="1">
    <citation type="journal article" date="2014" name="Front. Microbiol.">
        <title>High frequency of phylogenetically diverse reductive dehalogenase-homologous genes in deep subseafloor sedimentary metagenomes.</title>
        <authorList>
            <person name="Kawai M."/>
            <person name="Futagami T."/>
            <person name="Toyoda A."/>
            <person name="Takaki Y."/>
            <person name="Nishi S."/>
            <person name="Hori S."/>
            <person name="Arai W."/>
            <person name="Tsubouchi T."/>
            <person name="Morono Y."/>
            <person name="Uchiyama I."/>
            <person name="Ito T."/>
            <person name="Fujiyama A."/>
            <person name="Inagaki F."/>
            <person name="Takami H."/>
        </authorList>
    </citation>
    <scope>NUCLEOTIDE SEQUENCE</scope>
    <source>
        <strain evidence="2">Expedition CK06-06</strain>
    </source>
</reference>
<dbReference type="EMBL" id="BARW01042449">
    <property type="protein sequence ID" value="GAJ22393.1"/>
    <property type="molecule type" value="Genomic_DNA"/>
</dbReference>
<evidence type="ECO:0000256" key="1">
    <source>
        <dbReference type="SAM" id="MobiDB-lite"/>
    </source>
</evidence>
<accession>X1UY07</accession>
<feature type="region of interest" description="Disordered" evidence="1">
    <location>
        <begin position="1"/>
        <end position="20"/>
    </location>
</feature>
<comment type="caution">
    <text evidence="2">The sequence shown here is derived from an EMBL/GenBank/DDBJ whole genome shotgun (WGS) entry which is preliminary data.</text>
</comment>
<organism evidence="2">
    <name type="scientific">marine sediment metagenome</name>
    <dbReference type="NCBI Taxonomy" id="412755"/>
    <lineage>
        <taxon>unclassified sequences</taxon>
        <taxon>metagenomes</taxon>
        <taxon>ecological metagenomes</taxon>
    </lineage>
</organism>
<name>X1UY07_9ZZZZ</name>
<sequence>MSFRPKKAAALSEAEGDAKHREVEKSIKNRFLDSAFG</sequence>
<protein>
    <submittedName>
        <fullName evidence="2">Uncharacterized protein</fullName>
    </submittedName>
</protein>